<protein>
    <submittedName>
        <fullName evidence="1">Uncharacterized protein</fullName>
    </submittedName>
</protein>
<name>A0A1X6WTQ6_9MICO</name>
<keyword evidence="2" id="KW-1185">Reference proteome</keyword>
<dbReference type="EMBL" id="FWFG01000014">
    <property type="protein sequence ID" value="SLM88366.1"/>
    <property type="molecule type" value="Genomic_DNA"/>
</dbReference>
<accession>A0A1X6WTQ6</accession>
<organism evidence="1 2">
    <name type="scientific">Brachybacterium nesterenkovii</name>
    <dbReference type="NCBI Taxonomy" id="47847"/>
    <lineage>
        <taxon>Bacteria</taxon>
        <taxon>Bacillati</taxon>
        <taxon>Actinomycetota</taxon>
        <taxon>Actinomycetes</taxon>
        <taxon>Micrococcales</taxon>
        <taxon>Dermabacteraceae</taxon>
        <taxon>Brachybacterium</taxon>
    </lineage>
</organism>
<dbReference type="Proteomes" id="UP000195981">
    <property type="component" value="Unassembled WGS sequence"/>
</dbReference>
<gene>
    <name evidence="1" type="ORF">FM110_01680</name>
</gene>
<evidence type="ECO:0000313" key="1">
    <source>
        <dbReference type="EMBL" id="SLM88366.1"/>
    </source>
</evidence>
<sequence>MITETEQVSAALNAGQRRWPELSRGKVAARLLEEIGRERAAEDERAALAARRRRRLRRPDAAVAAWFPVGAHERLREDWPE</sequence>
<evidence type="ECO:0000313" key="2">
    <source>
        <dbReference type="Proteomes" id="UP000195981"/>
    </source>
</evidence>
<reference evidence="1 2" key="1">
    <citation type="submission" date="2017-02" db="EMBL/GenBank/DDBJ databases">
        <authorList>
            <person name="Peterson S.W."/>
        </authorList>
    </citation>
    <scope>NUCLEOTIDE SEQUENCE [LARGE SCALE GENOMIC DNA]</scope>
    <source>
        <strain evidence="1 2">CIP104813</strain>
    </source>
</reference>
<dbReference type="AlphaFoldDB" id="A0A1X6WTQ6"/>
<proteinExistence type="predicted"/>